<dbReference type="Gene3D" id="2.40.50.100">
    <property type="match status" value="1"/>
</dbReference>
<gene>
    <name evidence="6" type="ORF">K4G66_26690</name>
</gene>
<dbReference type="AlphaFoldDB" id="A0AA49GKI6"/>
<dbReference type="InterPro" id="IPR058625">
    <property type="entry name" value="MdtA-like_BSH"/>
</dbReference>
<feature type="coiled-coil region" evidence="3">
    <location>
        <begin position="236"/>
        <end position="274"/>
    </location>
</feature>
<evidence type="ECO:0000259" key="5">
    <source>
        <dbReference type="Pfam" id="PF25975"/>
    </source>
</evidence>
<keyword evidence="3" id="KW-0175">Coiled coil</keyword>
<sequence>MRYIIILIALLAGSCQSAEEHGHAHDTDGGHTNEGSEIHAVDYTFWTDKTELFVEFPALVVNKTSRFAAHFTMLDEHQPVREGSVTVSLVKDGKGIRHTVEAPSSPGIFAPSLQPKKAGVYQLIFDITTPSYQDRVVIEDIRVFANAEEAISAVGGNEEDGGAISFLKEQAWKIDFQTAPVVSGEIYDVIKTSGVWKAAPGAIRSLSANASGIVRFAMDNLTEGAEIKQGQSLMRISSKELTSNNLQTEIEQARATFEQAKAEYERKKQLYQSKIVPKAELEQVESRYKVAKSNYETLTSGYSVGGKQITAPFDGYVKSISVSNGGFVNQGAQLLTIGSHRSRLLETQVSASYAHPLQSIQNIYYQRGSENWSSIKASGGTVLSVGKEVERTKPMLPIYAQVTEEIIMPEGSFTEVEIAYGEPKQAMMIPENALLEDYGSYSVIVQLSGESFERRPVKIGRRNGEYVAVEDGLNAGEVVVTKGAYQVKMAAMSGTTPAHGHEH</sequence>
<dbReference type="GO" id="GO:0022857">
    <property type="term" value="F:transmembrane transporter activity"/>
    <property type="evidence" value="ECO:0007669"/>
    <property type="project" value="InterPro"/>
</dbReference>
<dbReference type="GO" id="GO:0030313">
    <property type="term" value="C:cell envelope"/>
    <property type="evidence" value="ECO:0007669"/>
    <property type="project" value="TreeGrafter"/>
</dbReference>
<keyword evidence="2" id="KW-0813">Transport</keyword>
<evidence type="ECO:0000256" key="2">
    <source>
        <dbReference type="ARBA" id="ARBA00022448"/>
    </source>
</evidence>
<feature type="domain" description="Multidrug resistance protein MdtA-like barrel-sandwich hybrid" evidence="4">
    <location>
        <begin position="219"/>
        <end position="334"/>
    </location>
</feature>
<protein>
    <submittedName>
        <fullName evidence="6">Efflux RND transporter periplasmic adaptor subunit</fullName>
    </submittedName>
</protein>
<accession>A0AA49GKI6</accession>
<dbReference type="PANTHER" id="PTHR30097:SF4">
    <property type="entry name" value="SLR6042 PROTEIN"/>
    <property type="match status" value="1"/>
</dbReference>
<evidence type="ECO:0000256" key="1">
    <source>
        <dbReference type="ARBA" id="ARBA00009477"/>
    </source>
</evidence>
<evidence type="ECO:0000259" key="4">
    <source>
        <dbReference type="Pfam" id="PF25917"/>
    </source>
</evidence>
<dbReference type="NCBIfam" id="TIGR01730">
    <property type="entry name" value="RND_mfp"/>
    <property type="match status" value="1"/>
</dbReference>
<dbReference type="InterPro" id="IPR006143">
    <property type="entry name" value="RND_pump_MFP"/>
</dbReference>
<dbReference type="InterPro" id="IPR051909">
    <property type="entry name" value="MFP_Cation_Efflux"/>
</dbReference>
<proteinExistence type="inferred from homology"/>
<dbReference type="SUPFAM" id="SSF111369">
    <property type="entry name" value="HlyD-like secretion proteins"/>
    <property type="match status" value="1"/>
</dbReference>
<dbReference type="GO" id="GO:0016020">
    <property type="term" value="C:membrane"/>
    <property type="evidence" value="ECO:0007669"/>
    <property type="project" value="InterPro"/>
</dbReference>
<comment type="similarity">
    <text evidence="1">Belongs to the membrane fusion protein (MFP) (TC 8.A.1) family.</text>
</comment>
<feature type="domain" description="CzcB-like C-terminal circularly permuted SH3-like" evidence="5">
    <location>
        <begin position="429"/>
        <end position="488"/>
    </location>
</feature>
<evidence type="ECO:0000256" key="3">
    <source>
        <dbReference type="SAM" id="Coils"/>
    </source>
</evidence>
<dbReference type="GO" id="GO:0060003">
    <property type="term" value="P:copper ion export"/>
    <property type="evidence" value="ECO:0007669"/>
    <property type="project" value="TreeGrafter"/>
</dbReference>
<dbReference type="PANTHER" id="PTHR30097">
    <property type="entry name" value="CATION EFFLUX SYSTEM PROTEIN CUSB"/>
    <property type="match status" value="1"/>
</dbReference>
<dbReference type="Gene3D" id="1.10.287.470">
    <property type="entry name" value="Helix hairpin bin"/>
    <property type="match status" value="1"/>
</dbReference>
<reference evidence="6" key="2">
    <citation type="journal article" date="2024" name="Antonie Van Leeuwenhoek">
        <title>Roseihalotalea indica gen. nov., sp. nov., a halophilic Bacteroidetes from mesopelagic Southwest Indian Ocean with higher carbohydrate metabolic potential.</title>
        <authorList>
            <person name="Chen B."/>
            <person name="Zhang M."/>
            <person name="Lin D."/>
            <person name="Ye J."/>
            <person name="Tang K."/>
        </authorList>
    </citation>
    <scope>NUCLEOTIDE SEQUENCE</scope>
    <source>
        <strain evidence="6">TK19036</strain>
    </source>
</reference>
<organism evidence="6">
    <name type="scientific">Roseihalotalea indica</name>
    <dbReference type="NCBI Taxonomy" id="2867963"/>
    <lineage>
        <taxon>Bacteria</taxon>
        <taxon>Pseudomonadati</taxon>
        <taxon>Bacteroidota</taxon>
        <taxon>Cytophagia</taxon>
        <taxon>Cytophagales</taxon>
        <taxon>Catalimonadaceae</taxon>
        <taxon>Roseihalotalea</taxon>
    </lineage>
</organism>
<dbReference type="Pfam" id="PF25917">
    <property type="entry name" value="BSH_RND"/>
    <property type="match status" value="1"/>
</dbReference>
<reference evidence="6" key="1">
    <citation type="journal article" date="2023" name="Comput. Struct. Biotechnol. J.">
        <title>Discovery of a novel marine Bacteroidetes with a rich repertoire of carbohydrate-active enzymes.</title>
        <authorList>
            <person name="Chen B."/>
            <person name="Liu G."/>
            <person name="Chen Q."/>
            <person name="Wang H."/>
            <person name="Liu L."/>
            <person name="Tang K."/>
        </authorList>
    </citation>
    <scope>NUCLEOTIDE SEQUENCE</scope>
    <source>
        <strain evidence="6">TK19036</strain>
    </source>
</reference>
<dbReference type="GO" id="GO:0015679">
    <property type="term" value="P:plasma membrane copper ion transport"/>
    <property type="evidence" value="ECO:0007669"/>
    <property type="project" value="TreeGrafter"/>
</dbReference>
<dbReference type="Gene3D" id="2.40.420.20">
    <property type="match status" value="1"/>
</dbReference>
<dbReference type="FunFam" id="2.40.420.20:FF:000006">
    <property type="entry name" value="RND family efflux transporter MFP subunit"/>
    <property type="match status" value="1"/>
</dbReference>
<dbReference type="Pfam" id="PF25975">
    <property type="entry name" value="CzcB_C"/>
    <property type="match status" value="1"/>
</dbReference>
<dbReference type="InterPro" id="IPR058649">
    <property type="entry name" value="CzcB_C"/>
</dbReference>
<dbReference type="EMBL" id="CP120682">
    <property type="protein sequence ID" value="WKN35957.1"/>
    <property type="molecule type" value="Genomic_DNA"/>
</dbReference>
<name>A0AA49GKI6_9BACT</name>
<evidence type="ECO:0000313" key="6">
    <source>
        <dbReference type="EMBL" id="WKN35957.1"/>
    </source>
</evidence>
<dbReference type="PROSITE" id="PS51257">
    <property type="entry name" value="PROKAR_LIPOPROTEIN"/>
    <property type="match status" value="1"/>
</dbReference>